<accession>A0A0D3IC84</accession>
<evidence type="ECO:0000259" key="1">
    <source>
        <dbReference type="Pfam" id="PF09500"/>
    </source>
</evidence>
<dbReference type="KEGG" id="ehx:EMIHUDRAFT_217177"/>
<feature type="domain" description="Thioesterase putative" evidence="1">
    <location>
        <begin position="51"/>
        <end position="105"/>
    </location>
</feature>
<sequence>MLASVRSALASHPRAAAALAALCGSISGLWFGVWVGVAAGLRLRLSPPAHEIETHIRETQPPANLLGIGVAEVDEGSLALHAPLELNHNVHGTAFAGSLYSLELVAKAGSISYRRPLKGERIIARSQLPAEAALRDCQIGGMVLGDADGKPACEYSIEAAVASKVVADRAAAGAHGPEGREGVEDLAEPAQALWTHFRHLL</sequence>
<evidence type="ECO:0000313" key="3">
    <source>
        <dbReference type="Proteomes" id="UP000013827"/>
    </source>
</evidence>
<dbReference type="Gene3D" id="3.10.129.10">
    <property type="entry name" value="Hotdog Thioesterase"/>
    <property type="match status" value="1"/>
</dbReference>
<dbReference type="RefSeq" id="XP_005761298.1">
    <property type="nucleotide sequence ID" value="XM_005761241.1"/>
</dbReference>
<dbReference type="InterPro" id="IPR029069">
    <property type="entry name" value="HotDog_dom_sf"/>
</dbReference>
<dbReference type="Proteomes" id="UP000013827">
    <property type="component" value="Unassembled WGS sequence"/>
</dbReference>
<dbReference type="Pfam" id="PF09500">
    <property type="entry name" value="YiiD_C"/>
    <property type="match status" value="1"/>
</dbReference>
<reference evidence="3" key="1">
    <citation type="journal article" date="2013" name="Nature">
        <title>Pan genome of the phytoplankton Emiliania underpins its global distribution.</title>
        <authorList>
            <person name="Read B.A."/>
            <person name="Kegel J."/>
            <person name="Klute M.J."/>
            <person name="Kuo A."/>
            <person name="Lefebvre S.C."/>
            <person name="Maumus F."/>
            <person name="Mayer C."/>
            <person name="Miller J."/>
            <person name="Monier A."/>
            <person name="Salamov A."/>
            <person name="Young J."/>
            <person name="Aguilar M."/>
            <person name="Claverie J.M."/>
            <person name="Frickenhaus S."/>
            <person name="Gonzalez K."/>
            <person name="Herman E.K."/>
            <person name="Lin Y.C."/>
            <person name="Napier J."/>
            <person name="Ogata H."/>
            <person name="Sarno A.F."/>
            <person name="Shmutz J."/>
            <person name="Schroeder D."/>
            <person name="de Vargas C."/>
            <person name="Verret F."/>
            <person name="von Dassow P."/>
            <person name="Valentin K."/>
            <person name="Van de Peer Y."/>
            <person name="Wheeler G."/>
            <person name="Dacks J.B."/>
            <person name="Delwiche C.F."/>
            <person name="Dyhrman S.T."/>
            <person name="Glockner G."/>
            <person name="John U."/>
            <person name="Richards T."/>
            <person name="Worden A.Z."/>
            <person name="Zhang X."/>
            <person name="Grigoriev I.V."/>
            <person name="Allen A.E."/>
            <person name="Bidle K."/>
            <person name="Borodovsky M."/>
            <person name="Bowler C."/>
            <person name="Brownlee C."/>
            <person name="Cock J.M."/>
            <person name="Elias M."/>
            <person name="Gladyshev V.N."/>
            <person name="Groth M."/>
            <person name="Guda C."/>
            <person name="Hadaegh A."/>
            <person name="Iglesias-Rodriguez M.D."/>
            <person name="Jenkins J."/>
            <person name="Jones B.M."/>
            <person name="Lawson T."/>
            <person name="Leese F."/>
            <person name="Lindquist E."/>
            <person name="Lobanov A."/>
            <person name="Lomsadze A."/>
            <person name="Malik S.B."/>
            <person name="Marsh M.E."/>
            <person name="Mackinder L."/>
            <person name="Mock T."/>
            <person name="Mueller-Roeber B."/>
            <person name="Pagarete A."/>
            <person name="Parker M."/>
            <person name="Probert I."/>
            <person name="Quesneville H."/>
            <person name="Raines C."/>
            <person name="Rensing S.A."/>
            <person name="Riano-Pachon D.M."/>
            <person name="Richier S."/>
            <person name="Rokitta S."/>
            <person name="Shiraiwa Y."/>
            <person name="Soanes D.M."/>
            <person name="van der Giezen M."/>
            <person name="Wahlund T.M."/>
            <person name="Williams B."/>
            <person name="Wilson W."/>
            <person name="Wolfe G."/>
            <person name="Wurch L.L."/>
        </authorList>
    </citation>
    <scope>NUCLEOTIDE SEQUENCE</scope>
</reference>
<protein>
    <recommendedName>
        <fullName evidence="1">Thioesterase putative domain-containing protein</fullName>
    </recommendedName>
</protein>
<dbReference type="AlphaFoldDB" id="A0A0D3IC84"/>
<evidence type="ECO:0000313" key="2">
    <source>
        <dbReference type="EnsemblProtists" id="EOD08869"/>
    </source>
</evidence>
<organism evidence="2 3">
    <name type="scientific">Emiliania huxleyi (strain CCMP1516)</name>
    <dbReference type="NCBI Taxonomy" id="280463"/>
    <lineage>
        <taxon>Eukaryota</taxon>
        <taxon>Haptista</taxon>
        <taxon>Haptophyta</taxon>
        <taxon>Prymnesiophyceae</taxon>
        <taxon>Isochrysidales</taxon>
        <taxon>Noelaerhabdaceae</taxon>
        <taxon>Emiliania</taxon>
    </lineage>
</organism>
<proteinExistence type="predicted"/>
<dbReference type="GeneID" id="17254927"/>
<dbReference type="EnsemblProtists" id="EOD08869">
    <property type="protein sequence ID" value="EOD08869"/>
    <property type="gene ID" value="EMIHUDRAFT_217177"/>
</dbReference>
<dbReference type="SUPFAM" id="SSF54637">
    <property type="entry name" value="Thioesterase/thiol ester dehydrase-isomerase"/>
    <property type="match status" value="1"/>
</dbReference>
<keyword evidence="3" id="KW-1185">Reference proteome</keyword>
<dbReference type="HOGENOM" id="CLU_1362610_0_0_1"/>
<dbReference type="InterPro" id="IPR012660">
    <property type="entry name" value="YiiD_C"/>
</dbReference>
<reference evidence="2" key="2">
    <citation type="submission" date="2024-10" db="UniProtKB">
        <authorList>
            <consortium name="EnsemblProtists"/>
        </authorList>
    </citation>
    <scope>IDENTIFICATION</scope>
</reference>
<dbReference type="PaxDb" id="2903-EOD08869"/>
<name>A0A0D3IC84_EMIH1</name>